<dbReference type="InterPro" id="IPR003439">
    <property type="entry name" value="ABC_transporter-like_ATP-bd"/>
</dbReference>
<reference evidence="10 11" key="1">
    <citation type="submission" date="2016-02" db="EMBL/GenBank/DDBJ databases">
        <title>Genome analysis of coral dinoflagellate symbionts highlights evolutionary adaptations to a symbiotic lifestyle.</title>
        <authorList>
            <person name="Aranda M."/>
            <person name="Li Y."/>
            <person name="Liew Y.J."/>
            <person name="Baumgarten S."/>
            <person name="Simakov O."/>
            <person name="Wilson M."/>
            <person name="Piel J."/>
            <person name="Ashoor H."/>
            <person name="Bougouffa S."/>
            <person name="Bajic V.B."/>
            <person name="Ryu T."/>
            <person name="Ravasi T."/>
            <person name="Bayer T."/>
            <person name="Micklem G."/>
            <person name="Kim H."/>
            <person name="Bhak J."/>
            <person name="Lajeunesse T.C."/>
            <person name="Voolstra C.R."/>
        </authorList>
    </citation>
    <scope>NUCLEOTIDE SEQUENCE [LARGE SCALE GENOMIC DNA]</scope>
    <source>
        <strain evidence="10 11">CCMP2467</strain>
    </source>
</reference>
<evidence type="ECO:0000313" key="11">
    <source>
        <dbReference type="Proteomes" id="UP000186817"/>
    </source>
</evidence>
<evidence type="ECO:0000256" key="5">
    <source>
        <dbReference type="ARBA" id="ARBA00023136"/>
    </source>
</evidence>
<dbReference type="OrthoDB" id="409543at2759"/>
<dbReference type="InterPro" id="IPR007577">
    <property type="entry name" value="GlycoTrfase_DXD_sugar-bd_CS"/>
</dbReference>
<dbReference type="Pfam" id="PF00005">
    <property type="entry name" value="ABC_tran"/>
    <property type="match status" value="1"/>
</dbReference>
<feature type="domain" description="ABC-2 type transporter transmembrane" evidence="9">
    <location>
        <begin position="599"/>
        <end position="709"/>
    </location>
</feature>
<evidence type="ECO:0000259" key="8">
    <source>
        <dbReference type="Pfam" id="PF00005"/>
    </source>
</evidence>
<dbReference type="GO" id="GO:0140359">
    <property type="term" value="F:ABC-type transporter activity"/>
    <property type="evidence" value="ECO:0007669"/>
    <property type="project" value="InterPro"/>
</dbReference>
<dbReference type="Gene3D" id="3.40.50.300">
    <property type="entry name" value="P-loop containing nucleotide triphosphate hydrolases"/>
    <property type="match status" value="1"/>
</dbReference>
<dbReference type="Proteomes" id="UP000186817">
    <property type="component" value="Unassembled WGS sequence"/>
</dbReference>
<dbReference type="PANTHER" id="PTHR48041">
    <property type="entry name" value="ABC TRANSPORTER G FAMILY MEMBER 28"/>
    <property type="match status" value="1"/>
</dbReference>
<keyword evidence="2" id="KW-0813">Transport</keyword>
<evidence type="ECO:0000313" key="10">
    <source>
        <dbReference type="EMBL" id="OLQ06026.1"/>
    </source>
</evidence>
<evidence type="ECO:0000256" key="6">
    <source>
        <dbReference type="SAM" id="MobiDB-lite"/>
    </source>
</evidence>
<dbReference type="SUPFAM" id="SSF53795">
    <property type="entry name" value="PEP carboxykinase-like"/>
    <property type="match status" value="1"/>
</dbReference>
<feature type="transmembrane region" description="Helical" evidence="7">
    <location>
        <begin position="871"/>
        <end position="889"/>
    </location>
</feature>
<keyword evidence="3 7" id="KW-0812">Transmembrane</keyword>
<sequence>MWAFLVAGGNVGILPFSWDTTPEGFAGHVRFGADVCDTFVNAVTFNKLTYSVPVKKSKERYAILKAMGEDLSGAFQPGRLTALRLGMPDNDLKWMGPSGSGKTTLMDILAGRKSGAGQIDGEVLYGGSAAAAGVLKHLCGYVEQFDTLLGELTVDQMLMYTAEMKLPRSLQKADKRKRVKVDSVISQLRLEKCRNTVIGNVLRRGISGGQAKRVNVALSLISQEGATPAVRFDDLMMLQAGGAMVYAGKVADVKSHFVHCGYPFPEARLFPASDLTRISIAAWTCLALQLFQQGYALDDWLVDTTSGATGSLTDADGRRCGNCGLLAALAEEQLVWKGAGQRKKCGNTWSKYVLRPASEAYSKDLNETFAKLKAEPLSLKTLPTSGPGQRLIPLRLHALKTLLSYRMSTHYRDGEFLGPRFGDKIFMALLTLPLAGLGELQGYQIVVCTCTTASYIRSRLREGPEHPINLGAAVFRVRPLRLWTLERALFYRERADGLYTGLTYYVYKFIEEAAVLCVITSLVFTISVFYAMDLQGRGAASTALLGERGWSRSPVATTAGGKKGGKGSKKGKPPVKKKNKRGIRSRDAQDDTTVEDPSLYTGLTYYVYKFIEEAAVLCVITSLVFTISVFYAMDLQGSLGFSCAPAEEVGIVLAYAVAAVSPTMEAANALLPTYVTTCLYFGGLFIVFNKIPVGWYWYSWTSFMRHLREIAGDMPGEAEKVLKKISDESGAVGFNQNGAVTELEDAGSLPLMLNQFKDSDLGKLQVAFEDGQPVTILVAPLAVQEFYGMDEGIMADTGAMVGILVGLLFFFATLGALAVTFISPAPWISLDSALGERQLGPGQAVIRRGMDLSGAGWSAASKIRSDYSNNSIGIVVMVMAISLMVIIHARMAARWNLLISVILEKHVRAQRPGHKCPSLLQTSRLVRSRQGHVGPAHIPCLIHQTWKTHRLDSTSRDWFATWSDKNPSCEHKLWNDTEVAALVQSTSPDVIWPIWQGLLPVERADAFRYLVLWAHGGYYADIDVSCLVPISEMQLPNDTDMIVGYETGRHLTEGERDSVHFSRTDQFEQWFFASAPRNPVLLRCLELIRQKFGWRIESTEELTGPATFTDAVHEFLLTETPDALSNLIAGRSAGSGRLFPSESLYKRGNWSMWVLASGRVSSPGYSSGDDPGSPLVRHHFRGTWKPEELRGAE</sequence>
<accession>A0A1Q9EF01</accession>
<evidence type="ECO:0000256" key="1">
    <source>
        <dbReference type="ARBA" id="ARBA00004141"/>
    </source>
</evidence>
<feature type="region of interest" description="Disordered" evidence="6">
    <location>
        <begin position="554"/>
        <end position="593"/>
    </location>
</feature>
<evidence type="ECO:0000256" key="7">
    <source>
        <dbReference type="SAM" id="Phobius"/>
    </source>
</evidence>
<dbReference type="Pfam" id="PF04488">
    <property type="entry name" value="Gly_transf_sug"/>
    <property type="match status" value="1"/>
</dbReference>
<organism evidence="10 11">
    <name type="scientific">Symbiodinium microadriaticum</name>
    <name type="common">Dinoflagellate</name>
    <name type="synonym">Zooxanthella microadriatica</name>
    <dbReference type="NCBI Taxonomy" id="2951"/>
    <lineage>
        <taxon>Eukaryota</taxon>
        <taxon>Sar</taxon>
        <taxon>Alveolata</taxon>
        <taxon>Dinophyceae</taxon>
        <taxon>Suessiales</taxon>
        <taxon>Symbiodiniaceae</taxon>
        <taxon>Symbiodinium</taxon>
    </lineage>
</organism>
<feature type="compositionally biased region" description="Basic residues" evidence="6">
    <location>
        <begin position="563"/>
        <end position="583"/>
    </location>
</feature>
<dbReference type="EMBL" id="LSRX01000169">
    <property type="protein sequence ID" value="OLQ06026.1"/>
    <property type="molecule type" value="Genomic_DNA"/>
</dbReference>
<dbReference type="GO" id="GO:0005524">
    <property type="term" value="F:ATP binding"/>
    <property type="evidence" value="ECO:0007669"/>
    <property type="project" value="InterPro"/>
</dbReference>
<dbReference type="PANTHER" id="PTHR48041:SF91">
    <property type="entry name" value="ABC TRANSPORTER G FAMILY MEMBER 28"/>
    <property type="match status" value="1"/>
</dbReference>
<dbReference type="SUPFAM" id="SSF53448">
    <property type="entry name" value="Nucleotide-diphospho-sugar transferases"/>
    <property type="match status" value="1"/>
</dbReference>
<dbReference type="Gene3D" id="3.90.550.20">
    <property type="match status" value="1"/>
</dbReference>
<dbReference type="InterPro" id="IPR027417">
    <property type="entry name" value="P-loop_NTPase"/>
</dbReference>
<comment type="caution">
    <text evidence="10">The sequence shown here is derived from an EMBL/GenBank/DDBJ whole genome shotgun (WGS) entry which is preliminary data.</text>
</comment>
<dbReference type="InterPro" id="IPR029044">
    <property type="entry name" value="Nucleotide-diphossugar_trans"/>
</dbReference>
<protein>
    <submittedName>
        <fullName evidence="10">ABC transporter G family member 24</fullName>
    </submittedName>
</protein>
<comment type="subcellular location">
    <subcellularLocation>
        <location evidence="1">Membrane</location>
        <topology evidence="1">Multi-pass membrane protein</topology>
    </subcellularLocation>
</comment>
<evidence type="ECO:0000256" key="3">
    <source>
        <dbReference type="ARBA" id="ARBA00022692"/>
    </source>
</evidence>
<dbReference type="GO" id="GO:0016020">
    <property type="term" value="C:membrane"/>
    <property type="evidence" value="ECO:0007669"/>
    <property type="project" value="UniProtKB-SubCell"/>
</dbReference>
<feature type="domain" description="ABC transporter" evidence="8">
    <location>
        <begin position="95"/>
        <end position="223"/>
    </location>
</feature>
<dbReference type="GO" id="GO:0016887">
    <property type="term" value="F:ATP hydrolysis activity"/>
    <property type="evidence" value="ECO:0007669"/>
    <property type="project" value="InterPro"/>
</dbReference>
<feature type="transmembrane region" description="Helical" evidence="7">
    <location>
        <begin position="679"/>
        <end position="698"/>
    </location>
</feature>
<evidence type="ECO:0000256" key="4">
    <source>
        <dbReference type="ARBA" id="ARBA00022989"/>
    </source>
</evidence>
<evidence type="ECO:0000259" key="9">
    <source>
        <dbReference type="Pfam" id="PF01061"/>
    </source>
</evidence>
<gene>
    <name evidence="10" type="primary">ABCG24</name>
    <name evidence="10" type="ORF">AK812_SmicGene10703</name>
</gene>
<proteinExistence type="predicted"/>
<feature type="transmembrane region" description="Helical" evidence="7">
    <location>
        <begin position="799"/>
        <end position="822"/>
    </location>
</feature>
<evidence type="ECO:0000256" key="2">
    <source>
        <dbReference type="ARBA" id="ARBA00022448"/>
    </source>
</evidence>
<feature type="transmembrane region" description="Helical" evidence="7">
    <location>
        <begin position="614"/>
        <end position="633"/>
    </location>
</feature>
<feature type="transmembrane region" description="Helical" evidence="7">
    <location>
        <begin position="513"/>
        <end position="532"/>
    </location>
</feature>
<keyword evidence="4 7" id="KW-1133">Transmembrane helix</keyword>
<dbReference type="Pfam" id="PF01061">
    <property type="entry name" value="ABC2_membrane"/>
    <property type="match status" value="1"/>
</dbReference>
<dbReference type="InterPro" id="IPR013525">
    <property type="entry name" value="ABC2_TM"/>
</dbReference>
<keyword evidence="5 7" id="KW-0472">Membrane</keyword>
<keyword evidence="11" id="KW-1185">Reference proteome</keyword>
<dbReference type="AlphaFoldDB" id="A0A1Q9EF01"/>
<name>A0A1Q9EF01_SYMMI</name>
<dbReference type="InterPro" id="IPR050352">
    <property type="entry name" value="ABCG_transporters"/>
</dbReference>